<dbReference type="InterPro" id="IPR052776">
    <property type="entry name" value="Chloro_ReproSupport/MetalTrans"/>
</dbReference>
<feature type="transmembrane region" description="Helical" evidence="1">
    <location>
        <begin position="104"/>
        <end position="123"/>
    </location>
</feature>
<evidence type="ECO:0000313" key="2">
    <source>
        <dbReference type="EMBL" id="POF34523.1"/>
    </source>
</evidence>
<dbReference type="PANTHER" id="PTHR33876:SF4">
    <property type="entry name" value="CHLOROPLAST PROTEIN FOR GROWTH AND FERTILITY 2"/>
    <property type="match status" value="1"/>
</dbReference>
<organism evidence="2 3">
    <name type="scientific">Roseibium marinum</name>
    <dbReference type="NCBI Taxonomy" id="281252"/>
    <lineage>
        <taxon>Bacteria</taxon>
        <taxon>Pseudomonadati</taxon>
        <taxon>Pseudomonadota</taxon>
        <taxon>Alphaproteobacteria</taxon>
        <taxon>Hyphomicrobiales</taxon>
        <taxon>Stappiaceae</taxon>
        <taxon>Roseibium</taxon>
    </lineage>
</organism>
<gene>
    <name evidence="2" type="ORF">CLV41_101979</name>
</gene>
<accession>A0A2S3V424</accession>
<evidence type="ECO:0008006" key="4">
    <source>
        <dbReference type="Google" id="ProtNLM"/>
    </source>
</evidence>
<feature type="transmembrane region" description="Helical" evidence="1">
    <location>
        <begin position="243"/>
        <end position="265"/>
    </location>
</feature>
<dbReference type="AlphaFoldDB" id="A0A2S3V424"/>
<protein>
    <recommendedName>
        <fullName evidence="4">Nickel/cobalt efflux system</fullName>
    </recommendedName>
</protein>
<keyword evidence="1" id="KW-1133">Transmembrane helix</keyword>
<dbReference type="PANTHER" id="PTHR33876">
    <property type="entry name" value="UNNAMED PRODUCT"/>
    <property type="match status" value="1"/>
</dbReference>
<feature type="transmembrane region" description="Helical" evidence="1">
    <location>
        <begin position="170"/>
        <end position="194"/>
    </location>
</feature>
<feature type="transmembrane region" description="Helical" evidence="1">
    <location>
        <begin position="32"/>
        <end position="54"/>
    </location>
</feature>
<comment type="caution">
    <text evidence="2">The sequence shown here is derived from an EMBL/GenBank/DDBJ whole genome shotgun (WGS) entry which is preliminary data.</text>
</comment>
<proteinExistence type="predicted"/>
<dbReference type="Proteomes" id="UP000236959">
    <property type="component" value="Unassembled WGS sequence"/>
</dbReference>
<evidence type="ECO:0000313" key="3">
    <source>
        <dbReference type="Proteomes" id="UP000236959"/>
    </source>
</evidence>
<keyword evidence="3" id="KW-1185">Reference proteome</keyword>
<keyword evidence="1" id="KW-0812">Transmembrane</keyword>
<dbReference type="EMBL" id="PPCN01000001">
    <property type="protein sequence ID" value="POF34523.1"/>
    <property type="molecule type" value="Genomic_DNA"/>
</dbReference>
<reference evidence="2 3" key="1">
    <citation type="submission" date="2018-01" db="EMBL/GenBank/DDBJ databases">
        <title>Genomic Encyclopedia of Archaeal and Bacterial Type Strains, Phase II (KMG-II): from individual species to whole genera.</title>
        <authorList>
            <person name="Goeker M."/>
        </authorList>
    </citation>
    <scope>NUCLEOTIDE SEQUENCE [LARGE SCALE GENOMIC DNA]</scope>
    <source>
        <strain evidence="2 3">DSM 17023</strain>
    </source>
</reference>
<dbReference type="RefSeq" id="WP_103221087.1">
    <property type="nucleotide sequence ID" value="NZ_PPCN01000001.1"/>
</dbReference>
<dbReference type="OrthoDB" id="5333961at2"/>
<feature type="transmembrane region" description="Helical" evidence="1">
    <location>
        <begin position="206"/>
        <end position="231"/>
    </location>
</feature>
<evidence type="ECO:0000256" key="1">
    <source>
        <dbReference type="SAM" id="Phobius"/>
    </source>
</evidence>
<keyword evidence="1" id="KW-0472">Membrane</keyword>
<sequence length="270" mass="27490">MSAARFSFLVLGIFLAVAGGLAGGLGGGLAGGAGFLSLGFAIGMAHALEADHLAAVATMFDRGRGLLPLMKRGAVWGLGHTLSLFLICGTVLALGLTISGRVEASLELAVGVMIVILGLRVFWKLLRARIHIHVHTHGGLRHTHAHSHALDREAHGQSAHQHGHAPMRSYLPVLGIGLLHGAAGSAGLLVLTVATTESFAEAVSYFALFGVGSLAGMAALSALASVPLRFVDRGASWMKTATAASIGILAIWVGGSLALGSVQALQAAGL</sequence>
<name>A0A2S3V424_9HYPH</name>
<feature type="transmembrane region" description="Helical" evidence="1">
    <location>
        <begin position="75"/>
        <end position="98"/>
    </location>
</feature>